<keyword evidence="15" id="KW-0406">Ion transport</keyword>
<feature type="transmembrane region" description="Helical" evidence="17">
    <location>
        <begin position="807"/>
        <end position="831"/>
    </location>
</feature>
<feature type="transmembrane region" description="Helical" evidence="17">
    <location>
        <begin position="573"/>
        <end position="596"/>
    </location>
</feature>
<keyword evidence="13 17" id="KW-1133">Transmembrane helix</keyword>
<feature type="transmembrane region" description="Helical" evidence="17">
    <location>
        <begin position="497"/>
        <end position="519"/>
    </location>
</feature>
<dbReference type="Proteomes" id="UP000075886">
    <property type="component" value="Unassembled WGS sequence"/>
</dbReference>
<dbReference type="Gene3D" id="3.40.1110.10">
    <property type="entry name" value="Calcium-transporting ATPase, cytoplasmic domain N"/>
    <property type="match status" value="1"/>
</dbReference>
<dbReference type="NCBIfam" id="TIGR01525">
    <property type="entry name" value="ATPase-IB_hvy"/>
    <property type="match status" value="1"/>
</dbReference>
<evidence type="ECO:0000256" key="1">
    <source>
        <dbReference type="ARBA" id="ARBA00004166"/>
    </source>
</evidence>
<dbReference type="PROSITE" id="PS00154">
    <property type="entry name" value="ATPASE_E1_E2"/>
    <property type="match status" value="1"/>
</dbReference>
<proteinExistence type="inferred from homology"/>
<dbReference type="NCBIfam" id="TIGR00003">
    <property type="entry name" value="copper ion binding protein"/>
    <property type="match status" value="3"/>
</dbReference>
<dbReference type="InterPro" id="IPR044492">
    <property type="entry name" value="P_typ_ATPase_HD_dom"/>
</dbReference>
<dbReference type="Pfam" id="PF00122">
    <property type="entry name" value="E1-E2_ATPase"/>
    <property type="match status" value="1"/>
</dbReference>
<dbReference type="GO" id="GO:0140581">
    <property type="term" value="F:P-type monovalent copper transporter activity"/>
    <property type="evidence" value="ECO:0007669"/>
    <property type="project" value="UniProtKB-EC"/>
</dbReference>
<dbReference type="InterPro" id="IPR036163">
    <property type="entry name" value="HMA_dom_sf"/>
</dbReference>
<dbReference type="GO" id="GO:0043682">
    <property type="term" value="F:P-type divalent copper transporter activity"/>
    <property type="evidence" value="ECO:0007669"/>
    <property type="project" value="TreeGrafter"/>
</dbReference>
<dbReference type="InterPro" id="IPR023299">
    <property type="entry name" value="ATPase_P-typ_cyto_dom_N"/>
</dbReference>
<reference evidence="20" key="2">
    <citation type="submission" date="2020-05" db="UniProtKB">
        <authorList>
            <consortium name="EnsemblMetazoa"/>
        </authorList>
    </citation>
    <scope>IDENTIFICATION</scope>
    <source>
        <strain evidence="20">FAR1</strain>
    </source>
</reference>
<feature type="region of interest" description="Disordered" evidence="18">
    <location>
        <begin position="1"/>
        <end position="59"/>
    </location>
</feature>
<dbReference type="GO" id="GO:0015677">
    <property type="term" value="P:copper ion import"/>
    <property type="evidence" value="ECO:0007669"/>
    <property type="project" value="TreeGrafter"/>
</dbReference>
<reference evidence="21" key="1">
    <citation type="submission" date="2014-01" db="EMBL/GenBank/DDBJ databases">
        <title>The Genome Sequence of Anopheles farauti FAR1 (V2).</title>
        <authorList>
            <consortium name="The Broad Institute Genomics Platform"/>
            <person name="Neafsey D.E."/>
            <person name="Besansky N."/>
            <person name="Howell P."/>
            <person name="Walton C."/>
            <person name="Young S.K."/>
            <person name="Zeng Q."/>
            <person name="Gargeya S."/>
            <person name="Fitzgerald M."/>
            <person name="Haas B."/>
            <person name="Abouelleil A."/>
            <person name="Allen A.W."/>
            <person name="Alvarado L."/>
            <person name="Arachchi H.M."/>
            <person name="Berlin A.M."/>
            <person name="Chapman S.B."/>
            <person name="Gainer-Dewar J."/>
            <person name="Goldberg J."/>
            <person name="Griggs A."/>
            <person name="Gujja S."/>
            <person name="Hansen M."/>
            <person name="Howarth C."/>
            <person name="Imamovic A."/>
            <person name="Ireland A."/>
            <person name="Larimer J."/>
            <person name="McCowan C."/>
            <person name="Murphy C."/>
            <person name="Pearson M."/>
            <person name="Poon T.W."/>
            <person name="Priest M."/>
            <person name="Roberts A."/>
            <person name="Saif S."/>
            <person name="Shea T."/>
            <person name="Sisk P."/>
            <person name="Sykes S."/>
            <person name="Wortman J."/>
            <person name="Nusbaum C."/>
            <person name="Birren B."/>
        </authorList>
    </citation>
    <scope>NUCLEOTIDE SEQUENCE [LARGE SCALE GENOMIC DNA]</scope>
    <source>
        <strain evidence="21">FAR1</strain>
    </source>
</reference>
<dbReference type="Gene3D" id="3.30.70.100">
    <property type="match status" value="4"/>
</dbReference>
<dbReference type="Gene3D" id="2.70.150.10">
    <property type="entry name" value="Calcium-transporting ATPase, cytoplasmic transduction domain A"/>
    <property type="match status" value="1"/>
</dbReference>
<evidence type="ECO:0000256" key="6">
    <source>
        <dbReference type="ARBA" id="ARBA00022723"/>
    </source>
</evidence>
<evidence type="ECO:0000256" key="17">
    <source>
        <dbReference type="RuleBase" id="RU362081"/>
    </source>
</evidence>
<dbReference type="CDD" id="cd02094">
    <property type="entry name" value="P-type_ATPase_Cu-like"/>
    <property type="match status" value="1"/>
</dbReference>
<dbReference type="GO" id="GO:0005524">
    <property type="term" value="F:ATP binding"/>
    <property type="evidence" value="ECO:0007669"/>
    <property type="project" value="UniProtKB-UniRule"/>
</dbReference>
<dbReference type="PROSITE" id="PS50846">
    <property type="entry name" value="HMA_2"/>
    <property type="match status" value="4"/>
</dbReference>
<keyword evidence="7" id="KW-0677">Repeat</keyword>
<evidence type="ECO:0000256" key="8">
    <source>
        <dbReference type="ARBA" id="ARBA00022741"/>
    </source>
</evidence>
<feature type="transmembrane region" description="Helical" evidence="17">
    <location>
        <begin position="602"/>
        <end position="621"/>
    </location>
</feature>
<dbReference type="PRINTS" id="PR00942">
    <property type="entry name" value="CUATPASEI"/>
</dbReference>
<dbReference type="InterPro" id="IPR018303">
    <property type="entry name" value="ATPase_P-typ_P_site"/>
</dbReference>
<dbReference type="PROSITE" id="PS01047">
    <property type="entry name" value="HMA_1"/>
    <property type="match status" value="2"/>
</dbReference>
<dbReference type="InterPro" id="IPR059000">
    <property type="entry name" value="ATPase_P-type_domA"/>
</dbReference>
<dbReference type="SUPFAM" id="SSF56784">
    <property type="entry name" value="HAD-like"/>
    <property type="match status" value="1"/>
</dbReference>
<dbReference type="SUPFAM" id="SSF55008">
    <property type="entry name" value="HMA, heavy metal-associated domain"/>
    <property type="match status" value="4"/>
</dbReference>
<feature type="transmembrane region" description="Helical" evidence="17">
    <location>
        <begin position="762"/>
        <end position="787"/>
    </location>
</feature>
<dbReference type="InterPro" id="IPR036412">
    <property type="entry name" value="HAD-like_sf"/>
</dbReference>
<keyword evidence="14" id="KW-0186">Copper</keyword>
<comment type="similarity">
    <text evidence="2 17">Belongs to the cation transport ATPase (P-type) (TC 3.A.3) family. Type IB subfamily.</text>
</comment>
<feature type="compositionally biased region" description="Polar residues" evidence="18">
    <location>
        <begin position="22"/>
        <end position="31"/>
    </location>
</feature>
<feature type="domain" description="HMA" evidence="19">
    <location>
        <begin position="219"/>
        <end position="285"/>
    </location>
</feature>
<dbReference type="PANTHER" id="PTHR43520">
    <property type="entry name" value="ATP7, ISOFORM B"/>
    <property type="match status" value="1"/>
</dbReference>
<feature type="domain" description="HMA" evidence="19">
    <location>
        <begin position="406"/>
        <end position="472"/>
    </location>
</feature>
<dbReference type="EMBL" id="AXCN02001106">
    <property type="status" value="NOT_ANNOTATED_CDS"/>
    <property type="molecule type" value="Genomic_DNA"/>
</dbReference>
<dbReference type="InterPro" id="IPR001757">
    <property type="entry name" value="P_typ_ATPase"/>
</dbReference>
<keyword evidence="8 17" id="KW-0547">Nucleotide-binding</keyword>
<dbReference type="InterPro" id="IPR027256">
    <property type="entry name" value="P-typ_ATPase_IB"/>
</dbReference>
<dbReference type="InterPro" id="IPR006121">
    <property type="entry name" value="HMA_dom"/>
</dbReference>
<dbReference type="GO" id="GO:0055070">
    <property type="term" value="P:copper ion homeostasis"/>
    <property type="evidence" value="ECO:0007669"/>
    <property type="project" value="TreeGrafter"/>
</dbReference>
<name>A0A182PZZ9_9DIPT</name>
<organism evidence="20 21">
    <name type="scientific">Anopheles farauti</name>
    <dbReference type="NCBI Taxonomy" id="69004"/>
    <lineage>
        <taxon>Eukaryota</taxon>
        <taxon>Metazoa</taxon>
        <taxon>Ecdysozoa</taxon>
        <taxon>Arthropoda</taxon>
        <taxon>Hexapoda</taxon>
        <taxon>Insecta</taxon>
        <taxon>Pterygota</taxon>
        <taxon>Neoptera</taxon>
        <taxon>Endopterygota</taxon>
        <taxon>Diptera</taxon>
        <taxon>Nematocera</taxon>
        <taxon>Culicoidea</taxon>
        <taxon>Culicidae</taxon>
        <taxon>Anophelinae</taxon>
        <taxon>Anopheles</taxon>
    </lineage>
</organism>
<evidence type="ECO:0000313" key="20">
    <source>
        <dbReference type="EnsemblMetazoa" id="AFAF000344-PA"/>
    </source>
</evidence>
<dbReference type="GO" id="GO:0016887">
    <property type="term" value="F:ATP hydrolysis activity"/>
    <property type="evidence" value="ECO:0007669"/>
    <property type="project" value="InterPro"/>
</dbReference>
<dbReference type="SFLD" id="SFLDF00027">
    <property type="entry name" value="p-type_atpase"/>
    <property type="match status" value="1"/>
</dbReference>
<evidence type="ECO:0000256" key="7">
    <source>
        <dbReference type="ARBA" id="ARBA00022737"/>
    </source>
</evidence>
<dbReference type="InterPro" id="IPR017969">
    <property type="entry name" value="Heavy-metal-associated_CS"/>
</dbReference>
<dbReference type="CDD" id="cd00371">
    <property type="entry name" value="HMA"/>
    <property type="match status" value="4"/>
</dbReference>
<evidence type="ECO:0000256" key="13">
    <source>
        <dbReference type="ARBA" id="ARBA00022989"/>
    </source>
</evidence>
<dbReference type="SUPFAM" id="SSF81665">
    <property type="entry name" value="Calcium ATPase, transmembrane domain M"/>
    <property type="match status" value="1"/>
</dbReference>
<evidence type="ECO:0000256" key="3">
    <source>
        <dbReference type="ARBA" id="ARBA00012517"/>
    </source>
</evidence>
<evidence type="ECO:0000256" key="9">
    <source>
        <dbReference type="ARBA" id="ARBA00022796"/>
    </source>
</evidence>
<keyword evidence="5 17" id="KW-0812">Transmembrane</keyword>
<keyword evidence="10 17" id="KW-0067">ATP-binding</keyword>
<dbReference type="InterPro" id="IPR008250">
    <property type="entry name" value="ATPase_P-typ_transduc_dom_A_sf"/>
</dbReference>
<dbReference type="Gene3D" id="3.40.50.1000">
    <property type="entry name" value="HAD superfamily/HAD-like"/>
    <property type="match status" value="1"/>
</dbReference>
<feature type="transmembrane region" description="Helical" evidence="17">
    <location>
        <begin position="539"/>
        <end position="561"/>
    </location>
</feature>
<dbReference type="SUPFAM" id="SSF81660">
    <property type="entry name" value="Metal cation-transporting ATPase, ATP-binding domain N"/>
    <property type="match status" value="1"/>
</dbReference>
<evidence type="ECO:0000256" key="5">
    <source>
        <dbReference type="ARBA" id="ARBA00022692"/>
    </source>
</evidence>
<sequence>MLRSRMSVAGDKMLSEDDGTSNKEVSPSSSHGSRRDGGLPERITKSVQRGNKTPHKSSDAMNFLKNINKSSSSQQAGGPGGARATFQYALLINNGDEADGENMDDYGESTGLLEQPVASVRLPIIGMTCQSCVRNIEGTIGNKLGVIKINVVLAENAGYIDYDPSLTDPTQLAADIDDMGFECTYTEPGASGSSAQPRAILVEGAESDGDDGTTVGDTRTARITIEGMTCQSCVRNIEGTIKERPGVISIRVLLDERAGLVEYDRRTTTAEQIAEQIDDMGFEARVAPPESGPKSNRRTSPQPTGGKKAYTAANGTPVKKQDDSSATQLRRCFLHVQGMTCASCVSAIEKHCRKIYGVDSILIALLAAKAEVKYDERLTSPSDVAKSITELGFPTEVLEEPGTGETEVEIEILGMTCGSCVAKIEQTALKVPGVLQASVALTLKRGRFTFNNERTGARTICEAIEGLGFEARVLSGKDRQAHSYLEHREEIRKWRNAFLVSLAFGGPCMVAMVYFMVLMHDHSHEEMCCVLPGLSLENLIMFVLSTPVQFVGGWHFYIQAYRAVKHGASNMDVLITMATTVSYLYSVGVLVAAMVLEQRTSPLTFFDTPPMLFIFISLGRWMEHIAKGKTSEALSKLLSLKATEATLVTLGADYAVLSEKTISVDLVQRGDVLKVVPGSKVPVDGKVLCGNSTCDESLITGESMPVPKRKGAVVIGGSINQNGLLLMQATHTGEHTTLAQIVKLVEEAQTSKAPIQQLADRIAGYFVPFVVAVSVVTLVGWIVSGYVDIAHIPASDRDKEGLTDSEIIVSYAFRCALSVLAIACPCALGLATPTAVMVSTGVGALHGILVKGAGPLENAHKVKTIVFDKTGTITHGMPMTSRICMLVRPSVCSLARALTIVGSAEANSEHPIGTAIVKYVKETLEMEAFGRCGNFSAVPGCGIRCVISNVGDLVKRVQQSDRMRNYQNAYRTDQHQLVNGAVVEELIPQLSASQKNTIELQQLLHLEPIATAGDGASGGEAFANVNEYNVLIGNREWMARNAIVVPPEVNIRMSEEEQEGHTAILCALNGQLVCMLSVSDMVKPEAHLAVYTLKRMGIEVILLTGDNKNTAASIARQVGINRVFAEVLPSHKVAKIQRIQEMGMRVAMVGDGVNDSPALAQADVGIAIASGTDVAAEAADVVLMRNDLLDVVACLDLSRKTVRKIHLNFLFASMYNLLGIPLAAGIFTPFGFTLEPWMASAAMAASSVSVVCSSLMIKLYKKPTQAKLRTPEYVELMEAGAFLDPDTISVHRGLDDIPRPNLARSTSSTLAKLFGRGKDAKEDGLLATLDDDEFSVGIVKASSGSIYKDATELQKL</sequence>
<dbReference type="InterPro" id="IPR023214">
    <property type="entry name" value="HAD_sf"/>
</dbReference>
<keyword evidence="6 17" id="KW-0479">Metal-binding</keyword>
<dbReference type="GO" id="GO:0005507">
    <property type="term" value="F:copper ion binding"/>
    <property type="evidence" value="ECO:0007669"/>
    <property type="project" value="InterPro"/>
</dbReference>
<feature type="transmembrane region" description="Helical" evidence="17">
    <location>
        <begin position="1209"/>
        <end position="1232"/>
    </location>
</feature>
<feature type="compositionally biased region" description="Basic and acidic residues" evidence="18">
    <location>
        <begin position="33"/>
        <end position="44"/>
    </location>
</feature>
<dbReference type="VEuPathDB" id="VectorBase:AFAF000344"/>
<dbReference type="NCBIfam" id="TIGR01494">
    <property type="entry name" value="ATPase_P-type"/>
    <property type="match status" value="1"/>
</dbReference>
<dbReference type="Pfam" id="PF00702">
    <property type="entry name" value="Hydrolase"/>
    <property type="match status" value="1"/>
</dbReference>
<dbReference type="EC" id="7.2.2.8" evidence="3"/>
<protein>
    <recommendedName>
        <fullName evidence="3">P-type Cu(+) transporter</fullName>
        <ecNumber evidence="3">7.2.2.8</ecNumber>
    </recommendedName>
</protein>
<feature type="domain" description="HMA" evidence="19">
    <location>
        <begin position="330"/>
        <end position="396"/>
    </location>
</feature>
<evidence type="ECO:0000259" key="19">
    <source>
        <dbReference type="PROSITE" id="PS50846"/>
    </source>
</evidence>
<evidence type="ECO:0000256" key="11">
    <source>
        <dbReference type="ARBA" id="ARBA00022842"/>
    </source>
</evidence>
<evidence type="ECO:0000256" key="2">
    <source>
        <dbReference type="ARBA" id="ARBA00006024"/>
    </source>
</evidence>
<dbReference type="GO" id="GO:0005802">
    <property type="term" value="C:trans-Golgi network"/>
    <property type="evidence" value="ECO:0007669"/>
    <property type="project" value="TreeGrafter"/>
</dbReference>
<evidence type="ECO:0000256" key="16">
    <source>
        <dbReference type="ARBA" id="ARBA00023136"/>
    </source>
</evidence>
<evidence type="ECO:0000256" key="10">
    <source>
        <dbReference type="ARBA" id="ARBA00022840"/>
    </source>
</evidence>
<evidence type="ECO:0000256" key="14">
    <source>
        <dbReference type="ARBA" id="ARBA00023008"/>
    </source>
</evidence>
<comment type="subcellular location">
    <subcellularLocation>
        <location evidence="1">Golgi apparatus</location>
        <location evidence="1">trans-Golgi network membrane</location>
        <topology evidence="1">Multi-pass membrane protein</topology>
    </subcellularLocation>
    <subcellularLocation>
        <location evidence="17">Membrane</location>
    </subcellularLocation>
</comment>
<keyword evidence="4" id="KW-0813">Transport</keyword>
<dbReference type="InterPro" id="IPR006122">
    <property type="entry name" value="HMA_Cu_ion-bd"/>
</dbReference>
<keyword evidence="9" id="KW-0187">Copper transport</keyword>
<feature type="domain" description="HMA" evidence="19">
    <location>
        <begin position="118"/>
        <end position="184"/>
    </location>
</feature>
<dbReference type="InterPro" id="IPR023298">
    <property type="entry name" value="ATPase_P-typ_TM_dom_sf"/>
</dbReference>
<evidence type="ECO:0000256" key="18">
    <source>
        <dbReference type="SAM" id="MobiDB-lite"/>
    </source>
</evidence>
<dbReference type="Pfam" id="PF00403">
    <property type="entry name" value="HMA"/>
    <property type="match status" value="4"/>
</dbReference>
<keyword evidence="12" id="KW-1278">Translocase</keyword>
<dbReference type="PRINTS" id="PR00119">
    <property type="entry name" value="CATATPASE"/>
</dbReference>
<dbReference type="SUPFAM" id="SSF81653">
    <property type="entry name" value="Calcium ATPase, transduction domain A"/>
    <property type="match status" value="1"/>
</dbReference>
<feature type="region of interest" description="Disordered" evidence="18">
    <location>
        <begin position="285"/>
        <end position="322"/>
    </location>
</feature>
<evidence type="ECO:0000256" key="12">
    <source>
        <dbReference type="ARBA" id="ARBA00022967"/>
    </source>
</evidence>
<accession>A0A182PZZ9</accession>
<dbReference type="PANTHER" id="PTHR43520:SF8">
    <property type="entry name" value="P-TYPE CU(+) TRANSPORTER"/>
    <property type="match status" value="1"/>
</dbReference>
<feature type="transmembrane region" description="Helical" evidence="17">
    <location>
        <begin position="1238"/>
        <end position="1260"/>
    </location>
</feature>
<dbReference type="STRING" id="69004.A0A182PZZ9"/>
<keyword evidence="21" id="KW-1185">Reference proteome</keyword>
<dbReference type="EnsemblMetazoa" id="AFAF000344-RA">
    <property type="protein sequence ID" value="AFAF000344-PA"/>
    <property type="gene ID" value="AFAF000344"/>
</dbReference>
<keyword evidence="11" id="KW-0460">Magnesium</keyword>
<dbReference type="GO" id="GO:0005886">
    <property type="term" value="C:plasma membrane"/>
    <property type="evidence" value="ECO:0007669"/>
    <property type="project" value="TreeGrafter"/>
</dbReference>
<dbReference type="SFLD" id="SFLDG00002">
    <property type="entry name" value="C1.7:_P-type_atpase_like"/>
    <property type="match status" value="1"/>
</dbReference>
<evidence type="ECO:0000256" key="4">
    <source>
        <dbReference type="ARBA" id="ARBA00022448"/>
    </source>
</evidence>
<evidence type="ECO:0000313" key="21">
    <source>
        <dbReference type="Proteomes" id="UP000075886"/>
    </source>
</evidence>
<evidence type="ECO:0000256" key="15">
    <source>
        <dbReference type="ARBA" id="ARBA00023065"/>
    </source>
</evidence>
<keyword evidence="16 17" id="KW-0472">Membrane</keyword>
<dbReference type="SFLD" id="SFLDS00003">
    <property type="entry name" value="Haloacid_Dehalogenase"/>
    <property type="match status" value="1"/>
</dbReference>